<dbReference type="AlphaFoldDB" id="A0AAF0PT60"/>
<evidence type="ECO:0000256" key="1">
    <source>
        <dbReference type="SAM" id="SignalP"/>
    </source>
</evidence>
<protein>
    <submittedName>
        <fullName evidence="2">Uncharacterized protein</fullName>
    </submittedName>
</protein>
<reference evidence="2" key="1">
    <citation type="submission" date="2023-08" db="EMBL/GenBank/DDBJ databases">
        <title>A de novo genome assembly of Solanum verrucosum Schlechtendal, a Mexican diploid species geographically isolated from the other diploid A-genome species in potato relatives.</title>
        <authorList>
            <person name="Hosaka K."/>
        </authorList>
    </citation>
    <scope>NUCLEOTIDE SEQUENCE</scope>
    <source>
        <tissue evidence="2">Young leaves</tissue>
    </source>
</reference>
<evidence type="ECO:0000313" key="3">
    <source>
        <dbReference type="Proteomes" id="UP001234989"/>
    </source>
</evidence>
<name>A0AAF0PT60_SOLVR</name>
<accession>A0AAF0PT60</accession>
<proteinExistence type="predicted"/>
<dbReference type="Proteomes" id="UP001234989">
    <property type="component" value="Chromosome 1"/>
</dbReference>
<organism evidence="2 3">
    <name type="scientific">Solanum verrucosum</name>
    <dbReference type="NCBI Taxonomy" id="315347"/>
    <lineage>
        <taxon>Eukaryota</taxon>
        <taxon>Viridiplantae</taxon>
        <taxon>Streptophyta</taxon>
        <taxon>Embryophyta</taxon>
        <taxon>Tracheophyta</taxon>
        <taxon>Spermatophyta</taxon>
        <taxon>Magnoliopsida</taxon>
        <taxon>eudicotyledons</taxon>
        <taxon>Gunneridae</taxon>
        <taxon>Pentapetalae</taxon>
        <taxon>asterids</taxon>
        <taxon>lamiids</taxon>
        <taxon>Solanales</taxon>
        <taxon>Solanaceae</taxon>
        <taxon>Solanoideae</taxon>
        <taxon>Solaneae</taxon>
        <taxon>Solanum</taxon>
    </lineage>
</organism>
<feature type="signal peptide" evidence="1">
    <location>
        <begin position="1"/>
        <end position="22"/>
    </location>
</feature>
<gene>
    <name evidence="2" type="ORF">MTR67_003647</name>
</gene>
<evidence type="ECO:0000313" key="2">
    <source>
        <dbReference type="EMBL" id="WMV10262.1"/>
    </source>
</evidence>
<keyword evidence="1" id="KW-0732">Signal</keyword>
<sequence length="127" mass="14738">MKLKKNMYFMCIYVVALLNILSSQTPRPLEEDYVKKRCPAPSHNINGAYDAFHGKEQEVLGENGEERKKKAKLWEKQLQEDNINLQRERDRKAARIAIESIKRTVDFDNGQQAGRDFFSIIGAHNSR</sequence>
<keyword evidence="3" id="KW-1185">Reference proteome</keyword>
<feature type="chain" id="PRO_5042075421" evidence="1">
    <location>
        <begin position="23"/>
        <end position="127"/>
    </location>
</feature>
<dbReference type="EMBL" id="CP133612">
    <property type="protein sequence ID" value="WMV10262.1"/>
    <property type="molecule type" value="Genomic_DNA"/>
</dbReference>